<dbReference type="GO" id="GO:0005829">
    <property type="term" value="C:cytosol"/>
    <property type="evidence" value="ECO:0007669"/>
    <property type="project" value="UniProtKB-ARBA"/>
</dbReference>
<dbReference type="InterPro" id="IPR036812">
    <property type="entry name" value="NAD(P)_OxRdtase_dom_sf"/>
</dbReference>
<dbReference type="KEGG" id="dgo:DGo_CA1417"/>
<dbReference type="FunFam" id="3.20.20.100:FF:000004">
    <property type="entry name" value="Oxidoreductase, aldo/keto reductase"/>
    <property type="match status" value="1"/>
</dbReference>
<organism evidence="3 4">
    <name type="scientific">Deinococcus gobiensis (strain DSM 21396 / JCM 16679 / CGMCC 1.7299 / I-0)</name>
    <dbReference type="NCBI Taxonomy" id="745776"/>
    <lineage>
        <taxon>Bacteria</taxon>
        <taxon>Thermotogati</taxon>
        <taxon>Deinococcota</taxon>
        <taxon>Deinococci</taxon>
        <taxon>Deinococcales</taxon>
        <taxon>Deinococcaceae</taxon>
        <taxon>Deinococcus</taxon>
    </lineage>
</organism>
<dbReference type="SUPFAM" id="SSF51430">
    <property type="entry name" value="NAD(P)-linked oxidoreductase"/>
    <property type="match status" value="1"/>
</dbReference>
<gene>
    <name evidence="3" type="ordered locus">DGo_CA1417</name>
</gene>
<dbReference type="PANTHER" id="PTHR43364">
    <property type="entry name" value="NADH-SPECIFIC METHYLGLYOXAL REDUCTASE-RELATED"/>
    <property type="match status" value="1"/>
</dbReference>
<dbReference type="eggNOG" id="COG0667">
    <property type="taxonomic scope" value="Bacteria"/>
</dbReference>
<dbReference type="PATRIC" id="fig|745776.4.peg.1458"/>
<keyword evidence="4" id="KW-1185">Reference proteome</keyword>
<name>H8GTL6_DEIGI</name>
<accession>H8GTL6</accession>
<dbReference type="InterPro" id="IPR050523">
    <property type="entry name" value="AKR_Detox_Biosynth"/>
</dbReference>
<dbReference type="Gene3D" id="3.20.20.100">
    <property type="entry name" value="NADP-dependent oxidoreductase domain"/>
    <property type="match status" value="1"/>
</dbReference>
<dbReference type="STRING" id="745776.DGo_CA1417"/>
<proteinExistence type="predicted"/>
<keyword evidence="1" id="KW-0560">Oxidoreductase</keyword>
<dbReference type="EMBL" id="CP002191">
    <property type="protein sequence ID" value="AFD25344.1"/>
    <property type="molecule type" value="Genomic_DNA"/>
</dbReference>
<dbReference type="InterPro" id="IPR023210">
    <property type="entry name" value="NADP_OxRdtase_dom"/>
</dbReference>
<dbReference type="HOGENOM" id="CLU_023205_2_0_0"/>
<dbReference type="GO" id="GO:0016491">
    <property type="term" value="F:oxidoreductase activity"/>
    <property type="evidence" value="ECO:0007669"/>
    <property type="project" value="UniProtKB-KW"/>
</dbReference>
<feature type="domain" description="NADP-dependent oxidoreductase" evidence="2">
    <location>
        <begin position="3"/>
        <end position="301"/>
    </location>
</feature>
<evidence type="ECO:0000259" key="2">
    <source>
        <dbReference type="Pfam" id="PF00248"/>
    </source>
</evidence>
<dbReference type="CDD" id="cd19080">
    <property type="entry name" value="AKR_AKR9A_9B"/>
    <property type="match status" value="1"/>
</dbReference>
<dbReference type="PANTHER" id="PTHR43364:SF4">
    <property type="entry name" value="NAD(P)-LINKED OXIDOREDUCTASE SUPERFAMILY PROTEIN"/>
    <property type="match status" value="1"/>
</dbReference>
<protein>
    <submittedName>
        <fullName evidence="3">Oxidoreductase, aldo/keto reductase family</fullName>
    </submittedName>
</protein>
<dbReference type="Pfam" id="PF00248">
    <property type="entry name" value="Aldo_ket_red"/>
    <property type="match status" value="1"/>
</dbReference>
<dbReference type="Proteomes" id="UP000007575">
    <property type="component" value="Chromosome"/>
</dbReference>
<reference evidence="3 4" key="1">
    <citation type="journal article" date="2012" name="PLoS ONE">
        <title>Genome sequence and transcriptome analysis of the radioresistant bacterium Deinococcus gobiensis: insights into the extreme environmental adaptations.</title>
        <authorList>
            <person name="Yuan M."/>
            <person name="Chen M."/>
            <person name="Zhang W."/>
            <person name="Lu W."/>
            <person name="Wang J."/>
            <person name="Yang M."/>
            <person name="Zhao P."/>
            <person name="Tang R."/>
            <person name="Li X."/>
            <person name="Hao Y."/>
            <person name="Zhou Z."/>
            <person name="Zhan Y."/>
            <person name="Yu H."/>
            <person name="Teng C."/>
            <person name="Yan Y."/>
            <person name="Ping S."/>
            <person name="Wang Y."/>
            <person name="Lin M."/>
        </authorList>
    </citation>
    <scope>NUCLEOTIDE SEQUENCE [LARGE SCALE GENOMIC DNA]</scope>
    <source>
        <strain evidence="3 4">I-0</strain>
    </source>
</reference>
<evidence type="ECO:0000313" key="3">
    <source>
        <dbReference type="EMBL" id="AFD25344.1"/>
    </source>
</evidence>
<dbReference type="AlphaFoldDB" id="H8GTL6"/>
<evidence type="ECO:0000256" key="1">
    <source>
        <dbReference type="ARBA" id="ARBA00023002"/>
    </source>
</evidence>
<sequence>MTPLCLGTMTFGAPRWGASDEEARAIFGAYVDAGGNFFDTADTYAKGRSEETLGQLIAERGLRDQVVVATKFTWNAVPGVPTTGGNSRKNIRRALEGSLRRLGTDFVDLYWLHHWDMVTPVEEVLQTLGDLVRAGDIRYFGFSNVPAWYAAQAATLAQVHGGPGPVALQLEYSLVERGPEREHVTAARHFGLGLTPWSPLAAGFLTGKYTREERGEGRLSGPNPFGDSKFTDANWAVLDTLRSVAAEVGRPPAQVALAWLSGQPGVTAPIVGASRPEQLGDHLAALDLPLSGEQRRRLDEAGAPPPSLHTPQIRRAVFGGAGVRNWDEQQTGG</sequence>
<evidence type="ECO:0000313" key="4">
    <source>
        <dbReference type="Proteomes" id="UP000007575"/>
    </source>
</evidence>